<proteinExistence type="predicted"/>
<dbReference type="RefSeq" id="WP_247066559.1">
    <property type="nucleotide sequence ID" value="NZ_CP094848.1"/>
</dbReference>
<feature type="domain" description="NAD-dependent epimerase/dehydratase" evidence="1">
    <location>
        <begin position="8"/>
        <end position="203"/>
    </location>
</feature>
<evidence type="ECO:0000313" key="2">
    <source>
        <dbReference type="EMBL" id="MCJ8353366.1"/>
    </source>
</evidence>
<reference evidence="2" key="1">
    <citation type="journal article" date="2021" name="Polymers (Basel)">
        <title>Highly Stretchable Bacterial Cellulose Produced by Komagataeibacter hansenii SI1.</title>
        <authorList>
            <person name="Cielecka I."/>
            <person name="Ryngajllo M."/>
            <person name="Maniukiewicz W."/>
            <person name="Bielecki S."/>
        </authorList>
    </citation>
    <scope>NUCLEOTIDE SEQUENCE</scope>
    <source>
        <strain evidence="2">SI1</strain>
    </source>
</reference>
<organism evidence="2 3">
    <name type="scientific">Novacetimonas hansenii</name>
    <name type="common">Komagataeibacter hansenii</name>
    <dbReference type="NCBI Taxonomy" id="436"/>
    <lineage>
        <taxon>Bacteria</taxon>
        <taxon>Pseudomonadati</taxon>
        <taxon>Pseudomonadota</taxon>
        <taxon>Alphaproteobacteria</taxon>
        <taxon>Acetobacterales</taxon>
        <taxon>Acetobacteraceae</taxon>
        <taxon>Novacetimonas</taxon>
    </lineage>
</organism>
<evidence type="ECO:0000313" key="3">
    <source>
        <dbReference type="Proteomes" id="UP001202887"/>
    </source>
</evidence>
<gene>
    <name evidence="2" type="ORF">K1W68_05050</name>
</gene>
<name>A0AAW5ERI8_NOVHA</name>
<dbReference type="InterPro" id="IPR001509">
    <property type="entry name" value="Epimerase_deHydtase"/>
</dbReference>
<sequence>MDIRKVATVFGGTGFVGRYVVARLARDGYVVRVASRRPDRAAGMRLFGDVGQVVPLYASVLEECSSVAAIEGSDLVVNLVGILAPGRHAGFTAVHVDAAARVARLCASAGVGALVHMSAIGADPDGISDYSRSKGQGEVEVQRHMAEAVIVRPSIIFGAEDHFTNMFAAMARYLPVMPVYGGMTRFQPVHVADVAEAIRRIARGLGRGAGVVEGSSAEDIFAGSIFELGGPRVWRMQDMVRWIMRAAGHPRRVFAVPPWLARIQASCLEHLPGRMLTRDQLSMLYVDNVVAPGMRGLAHLGISPLSLEIAAPQYLARFRSA</sequence>
<dbReference type="Pfam" id="PF01370">
    <property type="entry name" value="Epimerase"/>
    <property type="match status" value="1"/>
</dbReference>
<dbReference type="InterPro" id="IPR051207">
    <property type="entry name" value="ComplexI_NDUFA9_subunit"/>
</dbReference>
<dbReference type="Gene3D" id="3.40.50.720">
    <property type="entry name" value="NAD(P)-binding Rossmann-like Domain"/>
    <property type="match status" value="1"/>
</dbReference>
<dbReference type="EMBL" id="JAIBCX010000009">
    <property type="protein sequence ID" value="MCJ8353366.1"/>
    <property type="molecule type" value="Genomic_DNA"/>
</dbReference>
<dbReference type="CDD" id="cd05271">
    <property type="entry name" value="NDUFA9_like_SDR_a"/>
    <property type="match status" value="1"/>
</dbReference>
<dbReference type="SUPFAM" id="SSF51735">
    <property type="entry name" value="NAD(P)-binding Rossmann-fold domains"/>
    <property type="match status" value="1"/>
</dbReference>
<accession>A0AAW5ERI8</accession>
<comment type="caution">
    <text evidence="2">The sequence shown here is derived from an EMBL/GenBank/DDBJ whole genome shotgun (WGS) entry which is preliminary data.</text>
</comment>
<dbReference type="GO" id="GO:0044877">
    <property type="term" value="F:protein-containing complex binding"/>
    <property type="evidence" value="ECO:0007669"/>
    <property type="project" value="TreeGrafter"/>
</dbReference>
<dbReference type="PANTHER" id="PTHR12126:SF11">
    <property type="entry name" value="NADH DEHYDROGENASE [UBIQUINONE] 1 ALPHA SUBCOMPLEX SUBUNIT 9, MITOCHONDRIAL"/>
    <property type="match status" value="1"/>
</dbReference>
<dbReference type="InterPro" id="IPR036291">
    <property type="entry name" value="NAD(P)-bd_dom_sf"/>
</dbReference>
<protein>
    <submittedName>
        <fullName evidence="2">Complex I NDUFA9 subunit family protein</fullName>
    </submittedName>
</protein>
<dbReference type="AlphaFoldDB" id="A0AAW5ERI8"/>
<reference evidence="2" key="2">
    <citation type="submission" date="2022-03" db="EMBL/GenBank/DDBJ databases">
        <authorList>
            <person name="Ryngajllo M."/>
            <person name="Jacek P."/>
            <person name="Kubiak K."/>
        </authorList>
    </citation>
    <scope>NUCLEOTIDE SEQUENCE</scope>
    <source>
        <strain evidence="2">SI1</strain>
    </source>
</reference>
<evidence type="ECO:0000259" key="1">
    <source>
        <dbReference type="Pfam" id="PF01370"/>
    </source>
</evidence>
<dbReference type="Proteomes" id="UP001202887">
    <property type="component" value="Unassembled WGS sequence"/>
</dbReference>
<dbReference type="PANTHER" id="PTHR12126">
    <property type="entry name" value="NADH-UBIQUINONE OXIDOREDUCTASE 39 KDA SUBUNIT-RELATED"/>
    <property type="match status" value="1"/>
</dbReference>